<dbReference type="InterPro" id="IPR037035">
    <property type="entry name" value="GK-like_C_sf"/>
</dbReference>
<dbReference type="Gene3D" id="3.40.50.10180">
    <property type="entry name" value="Glycerate kinase, MOFRL-like N-terminal domain"/>
    <property type="match status" value="1"/>
</dbReference>
<accession>A0A1G2QBE1</accession>
<dbReference type="Proteomes" id="UP000176222">
    <property type="component" value="Unassembled WGS sequence"/>
</dbReference>
<comment type="caution">
    <text evidence="3">The sequence shown here is derived from an EMBL/GenBank/DDBJ whole genome shotgun (WGS) entry which is preliminary data.</text>
</comment>
<proteinExistence type="predicted"/>
<sequence length="433" mass="46993">MSSKWIKNFSLLGRTEMRQDVLRIAEASLDAIKTAEALERVVKLDKTNLFLGEAKFDLDKYQRIFLCGVGKCALEATTKIEKILGSKINGGVVIGTEVSDQDHYFNYYQGTHPLPSEKNVKATLELVSLLKEVRSDDLVIFVVSGGGSTILCLPKKGGVTMDEEQKIFLALSKKGATIQEINTVRKHLSLARGGWLAKYAYPAQVVTLIFSDIPGHHFGHVASGPFEPDESNNHRADFIIDKYDLRDNLKIEADKLIETPKDPAIFTRVSHLVVVSNERALEAGADKAKELGYRPVICNANLTGRARQAGETIASVLNQTPKKSVMLYGGETTVVVHGGGKGGRNRELALAGLEHLPKDSLLLALASDGQDNGEVAGALIDARTKDQAKVLGLDPEKYLLDNNSADFFQTVGDEIKTGPTGLNVGDLTIAIKG</sequence>
<dbReference type="EMBL" id="MHTH01000021">
    <property type="protein sequence ID" value="OHA57894.1"/>
    <property type="molecule type" value="Genomic_DNA"/>
</dbReference>
<dbReference type="InterPro" id="IPR039760">
    <property type="entry name" value="MOFRL_protein"/>
</dbReference>
<dbReference type="AlphaFoldDB" id="A0A1G2QBE1"/>
<protein>
    <recommendedName>
        <fullName evidence="5">Glycerate kinase</fullName>
    </recommendedName>
</protein>
<evidence type="ECO:0000313" key="3">
    <source>
        <dbReference type="EMBL" id="OHA57894.1"/>
    </source>
</evidence>
<feature type="domain" description="MOFRL-associated" evidence="2">
    <location>
        <begin position="21"/>
        <end position="256"/>
    </location>
</feature>
<gene>
    <name evidence="3" type="ORF">A2370_02685</name>
</gene>
<dbReference type="InterPro" id="IPR007835">
    <property type="entry name" value="MOFRL"/>
</dbReference>
<dbReference type="GO" id="GO:0005737">
    <property type="term" value="C:cytoplasm"/>
    <property type="evidence" value="ECO:0007669"/>
    <property type="project" value="TreeGrafter"/>
</dbReference>
<dbReference type="Gene3D" id="3.40.1480.10">
    <property type="entry name" value="MOFRL domain"/>
    <property type="match status" value="1"/>
</dbReference>
<evidence type="ECO:0000313" key="4">
    <source>
        <dbReference type="Proteomes" id="UP000176222"/>
    </source>
</evidence>
<organism evidence="3 4">
    <name type="scientific">Candidatus Vogelbacteria bacterium RIFOXYB1_FULL_42_16</name>
    <dbReference type="NCBI Taxonomy" id="1802436"/>
    <lineage>
        <taxon>Bacteria</taxon>
        <taxon>Candidatus Vogeliibacteriota</taxon>
    </lineage>
</organism>
<dbReference type="InterPro" id="IPR038614">
    <property type="entry name" value="GK_N_sf"/>
</dbReference>
<dbReference type="STRING" id="1802436.A2370_02685"/>
<dbReference type="SUPFAM" id="SSF82544">
    <property type="entry name" value="GckA/TtuD-like"/>
    <property type="match status" value="1"/>
</dbReference>
<dbReference type="PANTHER" id="PTHR12227">
    <property type="entry name" value="GLYCERATE KINASE"/>
    <property type="match status" value="1"/>
</dbReference>
<feature type="domain" description="MOFRL" evidence="1">
    <location>
        <begin position="325"/>
        <end position="426"/>
    </location>
</feature>
<dbReference type="InterPro" id="IPR025286">
    <property type="entry name" value="MOFRL_assoc_dom"/>
</dbReference>
<dbReference type="Pfam" id="PF13660">
    <property type="entry name" value="DUF4147"/>
    <property type="match status" value="1"/>
</dbReference>
<dbReference type="PANTHER" id="PTHR12227:SF0">
    <property type="entry name" value="GLYCERATE KINASE"/>
    <property type="match status" value="1"/>
</dbReference>
<evidence type="ECO:0000259" key="2">
    <source>
        <dbReference type="Pfam" id="PF13660"/>
    </source>
</evidence>
<dbReference type="Pfam" id="PF05161">
    <property type="entry name" value="MOFRL"/>
    <property type="match status" value="1"/>
</dbReference>
<evidence type="ECO:0000259" key="1">
    <source>
        <dbReference type="Pfam" id="PF05161"/>
    </source>
</evidence>
<dbReference type="GO" id="GO:0008887">
    <property type="term" value="F:glycerate kinase activity"/>
    <property type="evidence" value="ECO:0007669"/>
    <property type="project" value="InterPro"/>
</dbReference>
<name>A0A1G2QBE1_9BACT</name>
<reference evidence="3 4" key="1">
    <citation type="journal article" date="2016" name="Nat. Commun.">
        <title>Thousands of microbial genomes shed light on interconnected biogeochemical processes in an aquifer system.</title>
        <authorList>
            <person name="Anantharaman K."/>
            <person name="Brown C.T."/>
            <person name="Hug L.A."/>
            <person name="Sharon I."/>
            <person name="Castelle C.J."/>
            <person name="Probst A.J."/>
            <person name="Thomas B.C."/>
            <person name="Singh A."/>
            <person name="Wilkins M.J."/>
            <person name="Karaoz U."/>
            <person name="Brodie E.L."/>
            <person name="Williams K.H."/>
            <person name="Hubbard S.S."/>
            <person name="Banfield J.F."/>
        </authorList>
    </citation>
    <scope>NUCLEOTIDE SEQUENCE [LARGE SCALE GENOMIC DNA]</scope>
</reference>
<evidence type="ECO:0008006" key="5">
    <source>
        <dbReference type="Google" id="ProtNLM"/>
    </source>
</evidence>